<organism evidence="2">
    <name type="scientific">Treponema denticola H-22</name>
    <dbReference type="NCBI Taxonomy" id="999432"/>
    <lineage>
        <taxon>Bacteria</taxon>
        <taxon>Pseudomonadati</taxon>
        <taxon>Spirochaetota</taxon>
        <taxon>Spirochaetia</taxon>
        <taxon>Spirochaetales</taxon>
        <taxon>Treponemataceae</taxon>
        <taxon>Treponema</taxon>
    </lineage>
</organism>
<comment type="caution">
    <text evidence="2">The sequence shown here is derived from an EMBL/GenBank/DDBJ whole genome shotgun (WGS) entry which is preliminary data.</text>
</comment>
<reference evidence="2" key="1">
    <citation type="submission" date="2012-01" db="EMBL/GenBank/DDBJ databases">
        <title>The Genome Sequence of Treponema denticola H-22.</title>
        <authorList>
            <consortium name="The Broad Institute Genome Sequencing Platform"/>
            <person name="Earl A."/>
            <person name="Ward D."/>
            <person name="Feldgarden M."/>
            <person name="Gevers D."/>
            <person name="Blanton J.M."/>
            <person name="Fenno C.J."/>
            <person name="Baranova O.V."/>
            <person name="Mathney J."/>
            <person name="Dewhirst F.E."/>
            <person name="Izard J."/>
            <person name="Young S.K."/>
            <person name="Zeng Q."/>
            <person name="Gargeya S."/>
            <person name="Fitzgerald M."/>
            <person name="Haas B."/>
            <person name="Abouelleil A."/>
            <person name="Alvarado L."/>
            <person name="Arachchi H.M."/>
            <person name="Berlin A."/>
            <person name="Chapman S.B."/>
            <person name="Gearin G."/>
            <person name="Goldberg J."/>
            <person name="Griggs A."/>
            <person name="Gujja S."/>
            <person name="Hansen M."/>
            <person name="Heiman D."/>
            <person name="Howarth C."/>
            <person name="Larimer J."/>
            <person name="Lui A."/>
            <person name="MacDonald P.J.P."/>
            <person name="McCowen C."/>
            <person name="Montmayeur A."/>
            <person name="Murphy C."/>
            <person name="Neiman D."/>
            <person name="Pearson M."/>
            <person name="Priest M."/>
            <person name="Roberts A."/>
            <person name="Saif S."/>
            <person name="Shea T."/>
            <person name="Sisk P."/>
            <person name="Stolte C."/>
            <person name="Sykes S."/>
            <person name="Wortman J."/>
            <person name="Nusbaum C."/>
            <person name="Birren B."/>
        </authorList>
    </citation>
    <scope>NUCLEOTIDE SEQUENCE [LARGE SCALE GENOMIC DNA]</scope>
    <source>
        <strain evidence="2">H-22</strain>
    </source>
</reference>
<dbReference type="InterPro" id="IPR050400">
    <property type="entry name" value="Bact_Cytoskel_RodZ"/>
</dbReference>
<dbReference type="Proteomes" id="UP000011705">
    <property type="component" value="Chromosome"/>
</dbReference>
<evidence type="ECO:0000256" key="1">
    <source>
        <dbReference type="SAM" id="Phobius"/>
    </source>
</evidence>
<dbReference type="InterPro" id="IPR010982">
    <property type="entry name" value="Lambda_DNA-bd_dom_sf"/>
</dbReference>
<gene>
    <name evidence="2" type="ORF">HMPREF9726_01278</name>
</gene>
<keyword evidence="1" id="KW-1133">Transmembrane helix</keyword>
<dbReference type="EMBL" id="AGDV01000011">
    <property type="protein sequence ID" value="EMB33464.1"/>
    <property type="molecule type" value="Genomic_DNA"/>
</dbReference>
<protein>
    <recommendedName>
        <fullName evidence="3">HTH cro/C1-type domain-containing protein</fullName>
    </recommendedName>
</protein>
<dbReference type="AlphaFoldDB" id="A0A0E2E4F2"/>
<evidence type="ECO:0000313" key="2">
    <source>
        <dbReference type="EMBL" id="EMB33464.1"/>
    </source>
</evidence>
<dbReference type="PANTHER" id="PTHR34475">
    <property type="match status" value="1"/>
</dbReference>
<dbReference type="HOGENOM" id="CLU_743750_0_0_12"/>
<name>A0A0E2E4F2_TREDN</name>
<dbReference type="PANTHER" id="PTHR34475:SF1">
    <property type="entry name" value="CYTOSKELETON PROTEIN RODZ"/>
    <property type="match status" value="1"/>
</dbReference>
<feature type="transmembrane region" description="Helical" evidence="1">
    <location>
        <begin position="99"/>
        <end position="120"/>
    </location>
</feature>
<dbReference type="Gene3D" id="1.10.260.40">
    <property type="entry name" value="lambda repressor-like DNA-binding domains"/>
    <property type="match status" value="1"/>
</dbReference>
<accession>A0A0E2E4F2</accession>
<dbReference type="SUPFAM" id="SSF47413">
    <property type="entry name" value="lambda repressor-like DNA-binding domains"/>
    <property type="match status" value="1"/>
</dbReference>
<dbReference type="Pfam" id="PF13413">
    <property type="entry name" value="HTH_25"/>
    <property type="match status" value="1"/>
</dbReference>
<keyword evidence="1" id="KW-0812">Transmembrane</keyword>
<proteinExistence type="predicted"/>
<keyword evidence="1" id="KW-0472">Membrane</keyword>
<sequence>MNEIGKLLTETRIEKDFELDQVARETNIAKRYLEALESDDYSVFPAEPYIVGFLRNYCEYLDLDPEEITNLYKQIKIQETSLPPDALLEKRGFALSKPLIIGFGVLAAIAVIITVVFFAFKSWIPAIQQKRSQANVGTEIREKREAKTHEISQKKYEQRIFEGDVLKLTVEDKEYKIEVEKVSPKLNLKTETGNQIISLGQTVKIDLNNDLTPDVEITLEDIDKNNPESGALVSILTGNSISEGKPSTETDLVVSEDDSQAAATYKVLFESGSAYPVTLNATFRGYCLFRYEADRTNREERYYQKAEQLTVQANNGLRIWASNGNAVKLQVVAGGKTVDLEVSRPGEVIVKDLKWIRDDETKRFKFIVVDVD</sequence>
<dbReference type="RefSeq" id="WP_002684330.1">
    <property type="nucleotide sequence ID" value="NZ_CM001795.1"/>
</dbReference>
<evidence type="ECO:0008006" key="3">
    <source>
        <dbReference type="Google" id="ProtNLM"/>
    </source>
</evidence>
<dbReference type="GO" id="GO:0003677">
    <property type="term" value="F:DNA binding"/>
    <property type="evidence" value="ECO:0007669"/>
    <property type="project" value="InterPro"/>
</dbReference>
<dbReference type="PATRIC" id="fig|999432.5.peg.1329"/>